<dbReference type="PANTHER" id="PTHR22981">
    <property type="entry name" value="3-HYDROXYISOBUTYRATE DEHYDROGENASE-RELATED"/>
    <property type="match status" value="1"/>
</dbReference>
<dbReference type="SUPFAM" id="SSF51735">
    <property type="entry name" value="NAD(P)-binding Rossmann-fold domains"/>
    <property type="match status" value="1"/>
</dbReference>
<dbReference type="InterPro" id="IPR015815">
    <property type="entry name" value="HIBADH-related"/>
</dbReference>
<protein>
    <recommendedName>
        <fullName evidence="11">3-hydroxyisobutyrate dehydrogenase</fullName>
        <shortName evidence="11">HIBADH</shortName>
        <ecNumber evidence="11">1.1.1.31</ecNumber>
    </recommendedName>
</protein>
<dbReference type="FunFam" id="1.10.1040.10:FF:000006">
    <property type="entry name" value="3-hydroxyisobutyrate dehydrogenase"/>
    <property type="match status" value="1"/>
</dbReference>
<sequence length="336" mass="35378">MAAIRGMNAGKVLQTAIAFRQTGPRWNLLRCFAVSAQQKASMTPIGFVGLGNMGGHMAKNLLKQGYPLVIHDVYPEAITELQDLGASVADSAADVAEKTDRIVTMLPSSPNVIEAYNSATGILSTVRKGALLIDSSTIDPSVAKEVAAQAEKKGAVYMDAPVSGGVNAARDALLTFMVGGKPEEFGAAKELLQCMGKNVVNTGPVGTGQAAKICNNMMLGITMIGTSETMNLGIRLGLEPKMLAQILNTSSGRSWSSDTYNPVPGVMEGVPSANQYKGGFSTGLMTKDLGLAQNAATNTKSPTPLGSLAHQIYRIMCSKGYSLKDFSSAFQYLKEE</sequence>
<keyword evidence="5" id="KW-0809">Transit peptide</keyword>
<dbReference type="InterPro" id="IPR008927">
    <property type="entry name" value="6-PGluconate_DH-like_C_sf"/>
</dbReference>
<dbReference type="EnsemblMetazoa" id="XM_038223224.1">
    <property type="protein sequence ID" value="XP_038079152.1"/>
    <property type="gene ID" value="LOC119746335"/>
</dbReference>
<dbReference type="PROSITE" id="PS00895">
    <property type="entry name" value="3_HYDROXYISOBUT_DH"/>
    <property type="match status" value="1"/>
</dbReference>
<dbReference type="OrthoDB" id="435038at2759"/>
<evidence type="ECO:0000256" key="5">
    <source>
        <dbReference type="ARBA" id="ARBA00022946"/>
    </source>
</evidence>
<dbReference type="InterPro" id="IPR006115">
    <property type="entry name" value="6PGDH_NADP-bd"/>
</dbReference>
<dbReference type="GO" id="GO:0008442">
    <property type="term" value="F:3-hydroxyisobutyrate dehydrogenase activity"/>
    <property type="evidence" value="ECO:0007669"/>
    <property type="project" value="UniProtKB-EC"/>
</dbReference>
<accession>A0A914BTW4</accession>
<dbReference type="AlphaFoldDB" id="A0A914BTW4"/>
<comment type="pathway">
    <text evidence="2 11">Amino-acid degradation; L-valine degradation.</text>
</comment>
<keyword evidence="6 11" id="KW-0560">Oxidoreductase</keyword>
<keyword evidence="7 11" id="KW-0520">NAD</keyword>
<dbReference type="GO" id="GO:0006574">
    <property type="term" value="P:L-valine catabolic process"/>
    <property type="evidence" value="ECO:0007669"/>
    <property type="project" value="TreeGrafter"/>
</dbReference>
<keyword evidence="15" id="KW-1185">Reference proteome</keyword>
<dbReference type="Gene3D" id="3.40.50.720">
    <property type="entry name" value="NAD(P)-binding Rossmann-like Domain"/>
    <property type="match status" value="1"/>
</dbReference>
<dbReference type="InterPro" id="IPR036291">
    <property type="entry name" value="NAD(P)-bd_dom_sf"/>
</dbReference>
<dbReference type="OMA" id="MGKKVWH"/>
<dbReference type="NCBIfam" id="TIGR01692">
    <property type="entry name" value="HIBADH"/>
    <property type="match status" value="1"/>
</dbReference>
<evidence type="ECO:0000256" key="4">
    <source>
        <dbReference type="ARBA" id="ARBA00022456"/>
    </source>
</evidence>
<evidence type="ECO:0000256" key="7">
    <source>
        <dbReference type="ARBA" id="ARBA00023027"/>
    </source>
</evidence>
<dbReference type="Pfam" id="PF03446">
    <property type="entry name" value="NAD_binding_2"/>
    <property type="match status" value="1"/>
</dbReference>
<dbReference type="FunFam" id="3.40.50.720:FF:000119">
    <property type="entry name" value="3-hydroxyisobutyrate dehydrogenase"/>
    <property type="match status" value="1"/>
</dbReference>
<dbReference type="Proteomes" id="UP000887568">
    <property type="component" value="Unplaced"/>
</dbReference>
<evidence type="ECO:0000256" key="1">
    <source>
        <dbReference type="ARBA" id="ARBA00004173"/>
    </source>
</evidence>
<evidence type="ECO:0000259" key="12">
    <source>
        <dbReference type="Pfam" id="PF03446"/>
    </source>
</evidence>
<comment type="subcellular location">
    <subcellularLocation>
        <location evidence="1">Mitochondrion</location>
    </subcellularLocation>
</comment>
<evidence type="ECO:0000256" key="11">
    <source>
        <dbReference type="RuleBase" id="RU910714"/>
    </source>
</evidence>
<evidence type="ECO:0000313" key="14">
    <source>
        <dbReference type="EnsemblMetazoa" id="XP_038079152.1"/>
    </source>
</evidence>
<dbReference type="GO" id="GO:0051287">
    <property type="term" value="F:NAD binding"/>
    <property type="evidence" value="ECO:0007669"/>
    <property type="project" value="InterPro"/>
</dbReference>
<dbReference type="RefSeq" id="XP_038079152.1">
    <property type="nucleotide sequence ID" value="XM_038223224.1"/>
</dbReference>
<evidence type="ECO:0000259" key="13">
    <source>
        <dbReference type="Pfam" id="PF14833"/>
    </source>
</evidence>
<name>A0A914BTW4_PATMI</name>
<evidence type="ECO:0000256" key="6">
    <source>
        <dbReference type="ARBA" id="ARBA00023002"/>
    </source>
</evidence>
<dbReference type="CTD" id="11112"/>
<dbReference type="GeneID" id="119746335"/>
<dbReference type="InterPro" id="IPR029154">
    <property type="entry name" value="HIBADH-like_NADP-bd"/>
</dbReference>
<evidence type="ECO:0000256" key="3">
    <source>
        <dbReference type="ARBA" id="ARBA00006013"/>
    </source>
</evidence>
<dbReference type="InterPro" id="IPR013328">
    <property type="entry name" value="6PGD_dom2"/>
</dbReference>
<dbReference type="EC" id="1.1.1.31" evidence="11"/>
<evidence type="ECO:0000256" key="2">
    <source>
        <dbReference type="ARBA" id="ARBA00005109"/>
    </source>
</evidence>
<evidence type="ECO:0000256" key="8">
    <source>
        <dbReference type="ARBA" id="ARBA00023128"/>
    </source>
</evidence>
<reference evidence="14" key="1">
    <citation type="submission" date="2022-11" db="UniProtKB">
        <authorList>
            <consortium name="EnsemblMetazoa"/>
        </authorList>
    </citation>
    <scope>IDENTIFICATION</scope>
</reference>
<dbReference type="SUPFAM" id="SSF48179">
    <property type="entry name" value="6-phosphogluconate dehydrogenase C-terminal domain-like"/>
    <property type="match status" value="1"/>
</dbReference>
<keyword evidence="4 11" id="KW-0101">Branched-chain amino acid catabolism</keyword>
<feature type="domain" description="6-phosphogluconate dehydrogenase NADP-binding" evidence="12">
    <location>
        <begin position="45"/>
        <end position="203"/>
    </location>
</feature>
<dbReference type="PANTHER" id="PTHR22981:SF7">
    <property type="entry name" value="3-HYDROXYISOBUTYRATE DEHYDROGENASE, MITOCHONDRIAL"/>
    <property type="match status" value="1"/>
</dbReference>
<evidence type="ECO:0000256" key="10">
    <source>
        <dbReference type="PIRSR" id="PIRSR000103-1"/>
    </source>
</evidence>
<dbReference type="Pfam" id="PF14833">
    <property type="entry name" value="NAD_binding_11"/>
    <property type="match status" value="1"/>
</dbReference>
<dbReference type="InterPro" id="IPR011548">
    <property type="entry name" value="HIBADH"/>
</dbReference>
<feature type="active site" evidence="10">
    <location>
        <position position="212"/>
    </location>
</feature>
<keyword evidence="8" id="KW-0496">Mitochondrion</keyword>
<dbReference type="InterPro" id="IPR002204">
    <property type="entry name" value="3-OH-isobutyrate_DH-rel_CS"/>
</dbReference>
<evidence type="ECO:0000313" key="15">
    <source>
        <dbReference type="Proteomes" id="UP000887568"/>
    </source>
</evidence>
<evidence type="ECO:0000256" key="9">
    <source>
        <dbReference type="ARBA" id="ARBA00049197"/>
    </source>
</evidence>
<comment type="catalytic activity">
    <reaction evidence="9 11">
        <text>3-hydroxy-2-methylpropanoate + NAD(+) = 2-methyl-3-oxopropanoate + NADH + H(+)</text>
        <dbReference type="Rhea" id="RHEA:17681"/>
        <dbReference type="ChEBI" id="CHEBI:11805"/>
        <dbReference type="ChEBI" id="CHEBI:15378"/>
        <dbReference type="ChEBI" id="CHEBI:57540"/>
        <dbReference type="ChEBI" id="CHEBI:57700"/>
        <dbReference type="ChEBI" id="CHEBI:57945"/>
        <dbReference type="EC" id="1.1.1.31"/>
    </reaction>
</comment>
<dbReference type="GO" id="GO:0005739">
    <property type="term" value="C:mitochondrion"/>
    <property type="evidence" value="ECO:0007669"/>
    <property type="project" value="UniProtKB-SubCell"/>
</dbReference>
<feature type="domain" description="3-hydroxyisobutyrate dehydrogenase-like NAD-binding" evidence="13">
    <location>
        <begin position="206"/>
        <end position="332"/>
    </location>
</feature>
<dbReference type="PIRSF" id="PIRSF000103">
    <property type="entry name" value="HIBADH"/>
    <property type="match status" value="1"/>
</dbReference>
<comment type="similarity">
    <text evidence="3">Belongs to the HIBADH-related family. 3-hydroxyisobutyrate dehydrogenase subfamily.</text>
</comment>
<proteinExistence type="inferred from homology"/>
<organism evidence="14 15">
    <name type="scientific">Patiria miniata</name>
    <name type="common">Bat star</name>
    <name type="synonym">Asterina miniata</name>
    <dbReference type="NCBI Taxonomy" id="46514"/>
    <lineage>
        <taxon>Eukaryota</taxon>
        <taxon>Metazoa</taxon>
        <taxon>Echinodermata</taxon>
        <taxon>Eleutherozoa</taxon>
        <taxon>Asterozoa</taxon>
        <taxon>Asteroidea</taxon>
        <taxon>Valvatacea</taxon>
        <taxon>Valvatida</taxon>
        <taxon>Asterinidae</taxon>
        <taxon>Patiria</taxon>
    </lineage>
</organism>
<dbReference type="Gene3D" id="1.10.1040.10">
    <property type="entry name" value="N-(1-d-carboxylethyl)-l-norvaline Dehydrogenase, domain 2"/>
    <property type="match status" value="1"/>
</dbReference>
<dbReference type="GO" id="GO:0050661">
    <property type="term" value="F:NADP binding"/>
    <property type="evidence" value="ECO:0007669"/>
    <property type="project" value="InterPro"/>
</dbReference>